<dbReference type="GO" id="GO:0005242">
    <property type="term" value="F:inward rectifier potassium channel activity"/>
    <property type="evidence" value="ECO:0007669"/>
    <property type="project" value="InterPro"/>
</dbReference>
<evidence type="ECO:0000313" key="15">
    <source>
        <dbReference type="EMBL" id="CAG9773972.1"/>
    </source>
</evidence>
<dbReference type="PIRSF" id="PIRSF005465">
    <property type="entry name" value="GIRK_kir"/>
    <property type="match status" value="1"/>
</dbReference>
<comment type="similarity">
    <text evidence="11">Belongs to the inward rectifier-type potassium channel (TC 1.A.2.1) family.</text>
</comment>
<dbReference type="Proteomes" id="UP001152799">
    <property type="component" value="Chromosome 9"/>
</dbReference>
<dbReference type="Pfam" id="PF01007">
    <property type="entry name" value="IRK"/>
    <property type="match status" value="1"/>
</dbReference>
<keyword evidence="16" id="KW-1185">Reference proteome</keyword>
<dbReference type="InterPro" id="IPR016449">
    <property type="entry name" value="K_chnl_inward-rec_Kir"/>
</dbReference>
<dbReference type="GO" id="GO:0005886">
    <property type="term" value="C:plasma membrane"/>
    <property type="evidence" value="ECO:0007669"/>
    <property type="project" value="TreeGrafter"/>
</dbReference>
<keyword evidence="3 11" id="KW-0633">Potassium transport</keyword>
<evidence type="ECO:0000256" key="7">
    <source>
        <dbReference type="ARBA" id="ARBA00022989"/>
    </source>
</evidence>
<dbReference type="GO" id="GO:0034702">
    <property type="term" value="C:monoatomic ion channel complex"/>
    <property type="evidence" value="ECO:0007669"/>
    <property type="project" value="UniProtKB-KW"/>
</dbReference>
<keyword evidence="2 11" id="KW-0813">Transport</keyword>
<evidence type="ECO:0000256" key="9">
    <source>
        <dbReference type="ARBA" id="ARBA00023136"/>
    </source>
</evidence>
<evidence type="ECO:0000256" key="1">
    <source>
        <dbReference type="ARBA" id="ARBA00004141"/>
    </source>
</evidence>
<keyword evidence="5 11" id="KW-0851">Voltage-gated channel</keyword>
<reference evidence="15" key="1">
    <citation type="submission" date="2022-01" db="EMBL/GenBank/DDBJ databases">
        <authorList>
            <person name="King R."/>
        </authorList>
    </citation>
    <scope>NUCLEOTIDE SEQUENCE</scope>
</reference>
<dbReference type="PANTHER" id="PTHR11767">
    <property type="entry name" value="INWARD RECTIFIER POTASSIUM CHANNEL"/>
    <property type="match status" value="1"/>
</dbReference>
<evidence type="ECO:0000256" key="2">
    <source>
        <dbReference type="ARBA" id="ARBA00022448"/>
    </source>
</evidence>
<evidence type="ECO:0000256" key="12">
    <source>
        <dbReference type="SAM" id="Phobius"/>
    </source>
</evidence>
<dbReference type="Pfam" id="PF17655">
    <property type="entry name" value="IRK_C"/>
    <property type="match status" value="1"/>
</dbReference>
<evidence type="ECO:0000256" key="8">
    <source>
        <dbReference type="ARBA" id="ARBA00023065"/>
    </source>
</evidence>
<keyword evidence="9 12" id="KW-0472">Membrane</keyword>
<dbReference type="EMBL" id="OU892285">
    <property type="protein sequence ID" value="CAG9773972.1"/>
    <property type="molecule type" value="Genomic_DNA"/>
</dbReference>
<dbReference type="GO" id="GO:1990573">
    <property type="term" value="P:potassium ion import across plasma membrane"/>
    <property type="evidence" value="ECO:0007669"/>
    <property type="project" value="TreeGrafter"/>
</dbReference>
<comment type="subcellular location">
    <subcellularLocation>
        <location evidence="1 11">Membrane</location>
        <topology evidence="1 11">Multi-pass membrane protein</topology>
    </subcellularLocation>
</comment>
<dbReference type="OrthoDB" id="273257at2759"/>
<evidence type="ECO:0000256" key="10">
    <source>
        <dbReference type="ARBA" id="ARBA00023303"/>
    </source>
</evidence>
<gene>
    <name evidence="15" type="ORF">CEUTPL_LOCUS14356</name>
</gene>
<dbReference type="PANTHER" id="PTHR11767:SF113">
    <property type="entry name" value="INWARDLY RECTIFYING POTASSIUM CHANNEL 2, ISOFORM D"/>
    <property type="match status" value="1"/>
</dbReference>
<feature type="transmembrane region" description="Helical" evidence="12">
    <location>
        <begin position="137"/>
        <end position="159"/>
    </location>
</feature>
<dbReference type="InterPro" id="IPR014756">
    <property type="entry name" value="Ig_E-set"/>
</dbReference>
<accession>A0A9N9N2G3</accession>
<evidence type="ECO:0000256" key="3">
    <source>
        <dbReference type="ARBA" id="ARBA00022538"/>
    </source>
</evidence>
<evidence type="ECO:0000256" key="5">
    <source>
        <dbReference type="ARBA" id="ARBA00022882"/>
    </source>
</evidence>
<evidence type="ECO:0000259" key="14">
    <source>
        <dbReference type="Pfam" id="PF17655"/>
    </source>
</evidence>
<feature type="transmembrane region" description="Helical" evidence="12">
    <location>
        <begin position="52"/>
        <end position="77"/>
    </location>
</feature>
<keyword evidence="7 12" id="KW-1133">Transmembrane helix</keyword>
<dbReference type="SUPFAM" id="SSF81296">
    <property type="entry name" value="E set domains"/>
    <property type="match status" value="1"/>
</dbReference>
<evidence type="ECO:0000259" key="13">
    <source>
        <dbReference type="Pfam" id="PF01007"/>
    </source>
</evidence>
<dbReference type="GO" id="GO:0034765">
    <property type="term" value="P:regulation of monoatomic ion transmembrane transport"/>
    <property type="evidence" value="ECO:0007669"/>
    <property type="project" value="TreeGrafter"/>
</dbReference>
<dbReference type="InterPro" id="IPR013518">
    <property type="entry name" value="K_chnl_inward-rec_Kir_cyto"/>
</dbReference>
<keyword evidence="6 11" id="KW-0630">Potassium</keyword>
<dbReference type="AlphaFoldDB" id="A0A9N9N2G3"/>
<dbReference type="Gene3D" id="2.60.40.1400">
    <property type="entry name" value="G protein-activated inward rectifier potassium channel 1"/>
    <property type="match status" value="1"/>
</dbReference>
<evidence type="ECO:0000313" key="16">
    <source>
        <dbReference type="Proteomes" id="UP001152799"/>
    </source>
</evidence>
<keyword evidence="10 11" id="KW-0407">Ion channel</keyword>
<dbReference type="InterPro" id="IPR041647">
    <property type="entry name" value="IRK_C"/>
</dbReference>
<keyword evidence="4 11" id="KW-0812">Transmembrane</keyword>
<keyword evidence="8 11" id="KW-0406">Ion transport</keyword>
<sequence>MFPGNLRFIRDASKEIHHRMILKNGQCNVSQPISKRQRLIVLRYSQLVDSSWTFTLTIFLAVLFVSWTIFAIFYWLICLTHGDFEPNHLPEMQKVNNFKPCIYDMRDFSSAFLFSMEAQHTVGYGIKAPTDECAEALFVNTLHCIMGFIMQGFMAAVMFSKMTKPRVRSQTLWFSKNAVISLRNGKLCLMFRVGDIRPHYIVDARIRVFLVKFTKTLEHEPLPHTQTELKIHVDGCLDNMFFNWPMVMCHVIDEESPLYYLSPSDLSQRKFEIMVIIEGTEENTGQVTQAKSSYMPDEILWGCRFDSLMKFNDLREEYEVDFSKFHTVVPVSTPLCSAVYNEQYHSMEKSNKNGSSNIRLDFRPRQSVGEIPANQLVGLRERSSN</sequence>
<evidence type="ECO:0000256" key="4">
    <source>
        <dbReference type="ARBA" id="ARBA00022692"/>
    </source>
</evidence>
<feature type="domain" description="Potassium channel inwardly rectifying transmembrane" evidence="13">
    <location>
        <begin position="22"/>
        <end position="165"/>
    </location>
</feature>
<protein>
    <submittedName>
        <fullName evidence="15">Uncharacterized protein</fullName>
    </submittedName>
</protein>
<name>A0A9N9N2G3_9CUCU</name>
<feature type="domain" description="Inward rectifier potassium channel C-terminal" evidence="14">
    <location>
        <begin position="173"/>
        <end position="343"/>
    </location>
</feature>
<organism evidence="15 16">
    <name type="scientific">Ceutorhynchus assimilis</name>
    <name type="common">cabbage seed weevil</name>
    <dbReference type="NCBI Taxonomy" id="467358"/>
    <lineage>
        <taxon>Eukaryota</taxon>
        <taxon>Metazoa</taxon>
        <taxon>Ecdysozoa</taxon>
        <taxon>Arthropoda</taxon>
        <taxon>Hexapoda</taxon>
        <taxon>Insecta</taxon>
        <taxon>Pterygota</taxon>
        <taxon>Neoptera</taxon>
        <taxon>Endopterygota</taxon>
        <taxon>Coleoptera</taxon>
        <taxon>Polyphaga</taxon>
        <taxon>Cucujiformia</taxon>
        <taxon>Curculionidae</taxon>
        <taxon>Ceutorhynchinae</taxon>
        <taxon>Ceutorhynchus</taxon>
    </lineage>
</organism>
<dbReference type="SUPFAM" id="SSF81324">
    <property type="entry name" value="Voltage-gated potassium channels"/>
    <property type="match status" value="1"/>
</dbReference>
<evidence type="ECO:0000256" key="6">
    <source>
        <dbReference type="ARBA" id="ARBA00022958"/>
    </source>
</evidence>
<dbReference type="Gene3D" id="1.10.287.70">
    <property type="match status" value="1"/>
</dbReference>
<dbReference type="PRINTS" id="PR01320">
    <property type="entry name" value="KIRCHANNEL"/>
</dbReference>
<proteinExistence type="inferred from homology"/>
<evidence type="ECO:0000256" key="11">
    <source>
        <dbReference type="RuleBase" id="RU003822"/>
    </source>
</evidence>
<dbReference type="InterPro" id="IPR040445">
    <property type="entry name" value="Kir_TM"/>
</dbReference>